<name>A0ABW8LKY6_9ACTN</name>
<evidence type="ECO:0000313" key="3">
    <source>
        <dbReference type="Proteomes" id="UP001620295"/>
    </source>
</evidence>
<sequence length="422" mass="44092">MATGIDPAATAVAVVDLARKGCFAEIEDLFAPPLRAAVSAEMLRVAWGMETGKHGAVTAVREPVSEPAEAGRVRVSVPVSCERGGLTVVMSVDDAGRLNGLRFAPAAPVSWTPPPYAAPETFEESTVTLGSAPLAVSGTLSLPRGQGPWPAVVVLGGGGPFDRDGTSGPNKPLKDLAWGLASRGVAVLRFDKVTYAHPGEVADTPDFTMADEYVPYAVAAVRTLRHEPTVDPARIFVLGHSMGGKVAPRVAAVEPSVAGLVLLAGDAQPMHEAAVRVIRHLAALNPGPAADAAVEAMTRQAAVVAGPDLSPSTPAETLPFGLSAAYWLDLRGYHPVSTAAELDKPMLVLQGGRDYQVTVADDLSRWRAGLAHRRDVTMRVYDADDHLFFPGSGPSTPAEYETPQHVDPAVVADIAGWLTPPA</sequence>
<evidence type="ECO:0000259" key="1">
    <source>
        <dbReference type="Pfam" id="PF12146"/>
    </source>
</evidence>
<evidence type="ECO:0000313" key="2">
    <source>
        <dbReference type="EMBL" id="MFK4265659.1"/>
    </source>
</evidence>
<organism evidence="2 3">
    <name type="scientific">Streptomyces milbemycinicus</name>
    <dbReference type="NCBI Taxonomy" id="476552"/>
    <lineage>
        <taxon>Bacteria</taxon>
        <taxon>Bacillati</taxon>
        <taxon>Actinomycetota</taxon>
        <taxon>Actinomycetes</taxon>
        <taxon>Kitasatosporales</taxon>
        <taxon>Streptomycetaceae</taxon>
        <taxon>Streptomyces</taxon>
    </lineage>
</organism>
<dbReference type="EC" id="3.4.-.-" evidence="2"/>
<comment type="caution">
    <text evidence="2">The sequence shown here is derived from an EMBL/GenBank/DDBJ whole genome shotgun (WGS) entry which is preliminary data.</text>
</comment>
<dbReference type="Pfam" id="PF12146">
    <property type="entry name" value="Hydrolase_4"/>
    <property type="match status" value="1"/>
</dbReference>
<protein>
    <submittedName>
        <fullName evidence="2">Alpha/beta hydrolase family protein</fullName>
        <ecNumber evidence="2">3.4.-.-</ecNumber>
    </submittedName>
</protein>
<dbReference type="Proteomes" id="UP001620295">
    <property type="component" value="Unassembled WGS sequence"/>
</dbReference>
<dbReference type="InterPro" id="IPR029058">
    <property type="entry name" value="AB_hydrolase_fold"/>
</dbReference>
<dbReference type="PANTHER" id="PTHR43265:SF1">
    <property type="entry name" value="ESTERASE ESTD"/>
    <property type="match status" value="1"/>
</dbReference>
<dbReference type="Gene3D" id="3.40.50.1820">
    <property type="entry name" value="alpha/beta hydrolase"/>
    <property type="match status" value="1"/>
</dbReference>
<dbReference type="SUPFAM" id="SSF53474">
    <property type="entry name" value="alpha/beta-Hydrolases"/>
    <property type="match status" value="1"/>
</dbReference>
<reference evidence="2 3" key="1">
    <citation type="submission" date="2024-11" db="EMBL/GenBank/DDBJ databases">
        <title>The Natural Products Discovery Center: Release of the First 8490 Sequenced Strains for Exploring Actinobacteria Biosynthetic Diversity.</title>
        <authorList>
            <person name="Kalkreuter E."/>
            <person name="Kautsar S.A."/>
            <person name="Yang D."/>
            <person name="Bader C.D."/>
            <person name="Teijaro C.N."/>
            <person name="Fluegel L."/>
            <person name="Davis C.M."/>
            <person name="Simpson J.R."/>
            <person name="Lauterbach L."/>
            <person name="Steele A.D."/>
            <person name="Gui C."/>
            <person name="Meng S."/>
            <person name="Li G."/>
            <person name="Viehrig K."/>
            <person name="Ye F."/>
            <person name="Su P."/>
            <person name="Kiefer A.F."/>
            <person name="Nichols A."/>
            <person name="Cepeda A.J."/>
            <person name="Yan W."/>
            <person name="Fan B."/>
            <person name="Jiang Y."/>
            <person name="Adhikari A."/>
            <person name="Zheng C.-J."/>
            <person name="Schuster L."/>
            <person name="Cowan T.M."/>
            <person name="Smanski M.J."/>
            <person name="Chevrette M.G."/>
            <person name="De Carvalho L.P.S."/>
            <person name="Shen B."/>
        </authorList>
    </citation>
    <scope>NUCLEOTIDE SEQUENCE [LARGE SCALE GENOMIC DNA]</scope>
    <source>
        <strain evidence="2 3">NPDC020863</strain>
    </source>
</reference>
<dbReference type="InterPro" id="IPR053145">
    <property type="entry name" value="AB_hydrolase_Est10"/>
</dbReference>
<dbReference type="InterPro" id="IPR022742">
    <property type="entry name" value="Hydrolase_4"/>
</dbReference>
<keyword evidence="2" id="KW-0378">Hydrolase</keyword>
<dbReference type="GO" id="GO:0016787">
    <property type="term" value="F:hydrolase activity"/>
    <property type="evidence" value="ECO:0007669"/>
    <property type="project" value="UniProtKB-KW"/>
</dbReference>
<proteinExistence type="predicted"/>
<feature type="domain" description="Serine aminopeptidase S33" evidence="1">
    <location>
        <begin position="174"/>
        <end position="386"/>
    </location>
</feature>
<gene>
    <name evidence="2" type="ORF">ACI2L5_12045</name>
</gene>
<dbReference type="PANTHER" id="PTHR43265">
    <property type="entry name" value="ESTERASE ESTD"/>
    <property type="match status" value="1"/>
</dbReference>
<keyword evidence="3" id="KW-1185">Reference proteome</keyword>
<dbReference type="RefSeq" id="WP_358643931.1">
    <property type="nucleotide sequence ID" value="NZ_JBFAEV010000028.1"/>
</dbReference>
<dbReference type="EMBL" id="JBJDQH010000004">
    <property type="protein sequence ID" value="MFK4265659.1"/>
    <property type="molecule type" value="Genomic_DNA"/>
</dbReference>
<accession>A0ABW8LKY6</accession>